<dbReference type="RefSeq" id="WP_158443635.1">
    <property type="nucleotide sequence ID" value="NZ_JAOAOS010000003.1"/>
</dbReference>
<dbReference type="InterPro" id="IPR018705">
    <property type="entry name" value="DUF2134_membrane"/>
</dbReference>
<feature type="region of interest" description="Disordered" evidence="1">
    <location>
        <begin position="72"/>
        <end position="103"/>
    </location>
</feature>
<evidence type="ECO:0000313" key="4">
    <source>
        <dbReference type="EMBL" id="MFC5294937.1"/>
    </source>
</evidence>
<reference evidence="5" key="1">
    <citation type="journal article" date="2019" name="Int. J. Syst. Evol. Microbiol.">
        <title>The Global Catalogue of Microorganisms (GCM) 10K type strain sequencing project: providing services to taxonomists for standard genome sequencing and annotation.</title>
        <authorList>
            <consortium name="The Broad Institute Genomics Platform"/>
            <consortium name="The Broad Institute Genome Sequencing Center for Infectious Disease"/>
            <person name="Wu L."/>
            <person name="Ma J."/>
        </authorList>
    </citation>
    <scope>NUCLEOTIDE SEQUENCE [LARGE SCALE GENOMIC DNA]</scope>
    <source>
        <strain evidence="5">CGMCC 1.15643</strain>
    </source>
</reference>
<evidence type="ECO:0000313" key="5">
    <source>
        <dbReference type="Proteomes" id="UP001595976"/>
    </source>
</evidence>
<proteinExistence type="predicted"/>
<feature type="domain" description="DUF2134" evidence="2">
    <location>
        <begin position="62"/>
        <end position="133"/>
    </location>
</feature>
<dbReference type="InterPro" id="IPR028087">
    <property type="entry name" value="Tad_N"/>
</dbReference>
<feature type="domain" description="Putative Flp pilus-assembly TadG-like N-terminal" evidence="3">
    <location>
        <begin position="13"/>
        <end position="60"/>
    </location>
</feature>
<evidence type="ECO:0000259" key="2">
    <source>
        <dbReference type="Pfam" id="PF09977"/>
    </source>
</evidence>
<keyword evidence="5" id="KW-1185">Reference proteome</keyword>
<dbReference type="EMBL" id="JBHSLI010000007">
    <property type="protein sequence ID" value="MFC5294937.1"/>
    <property type="molecule type" value="Genomic_DNA"/>
</dbReference>
<gene>
    <name evidence="4" type="ORF">ACFPK2_18250</name>
</gene>
<sequence length="574" mass="58440">MRKITDFHRDERGGAAILFAISLVALLGFGAMAVDVGSFFYEKRKLQTANDLAALAAASDIPRAQAAAQASAGKNGFPGESISAVQPGTYTPDPAKAPEDRFVPGPAASANAVRIDMRTLTPLLLGRAFAASRAAPPLPPGAKPSPTQISMDAGDVPIGSSAIAYQDAQAAFAIGSRLVRLDGGLLNGLLGSLLGGGVSLSVMDYEELLKARVDLFDVSKHLATRLDLTAASYDDVLKAHARLGDVLSAIVDASRDNDARSGTATAALGRLASVAAGGLPVDLTKLVSFGPAGDRPVSGPKPLAASLSALDLVSAVAQIANGQRQVDVGLALNLPGIAAVNLKLGIGERPVGGAMVRIGRTGASVHTAQTRLLLTVDLVGSGVASLVRLPLYLELAAATAKLTALQCAPGDVSTSRVTLGVKPALVDAWIGQVSMAEFNNFRTAPNPPAATLLNVIGLAKVNARAHVTMTNLAETPVSFGYAEILRGDKKTTSTQNFVATLLGRLVGDLRLEVEALGLGLGLPGLDGLVGGIVGNAVTPLDSLLTGILGTLGIGLGQADSWVTGVRCGGAVLVR</sequence>
<organism evidence="4 5">
    <name type="scientific">Bosea minatitlanensis</name>
    <dbReference type="NCBI Taxonomy" id="128782"/>
    <lineage>
        <taxon>Bacteria</taxon>
        <taxon>Pseudomonadati</taxon>
        <taxon>Pseudomonadota</taxon>
        <taxon>Alphaproteobacteria</taxon>
        <taxon>Hyphomicrobiales</taxon>
        <taxon>Boseaceae</taxon>
        <taxon>Bosea</taxon>
    </lineage>
</organism>
<comment type="caution">
    <text evidence="4">The sequence shown here is derived from an EMBL/GenBank/DDBJ whole genome shotgun (WGS) entry which is preliminary data.</text>
</comment>
<name>A0ABW0F6U1_9HYPH</name>
<evidence type="ECO:0000256" key="1">
    <source>
        <dbReference type="SAM" id="MobiDB-lite"/>
    </source>
</evidence>
<dbReference type="Proteomes" id="UP001595976">
    <property type="component" value="Unassembled WGS sequence"/>
</dbReference>
<dbReference type="Pfam" id="PF13400">
    <property type="entry name" value="Tad"/>
    <property type="match status" value="1"/>
</dbReference>
<dbReference type="Pfam" id="PF09977">
    <property type="entry name" value="Tad_C"/>
    <property type="match status" value="1"/>
</dbReference>
<accession>A0ABW0F6U1</accession>
<protein>
    <submittedName>
        <fullName evidence="4">Pilus assembly protein TadG-related protein</fullName>
    </submittedName>
</protein>
<evidence type="ECO:0000259" key="3">
    <source>
        <dbReference type="Pfam" id="PF13400"/>
    </source>
</evidence>